<dbReference type="NCBIfam" id="TIGR00021">
    <property type="entry name" value="rpiA"/>
    <property type="match status" value="1"/>
</dbReference>
<dbReference type="EC" id="5.3.1.6" evidence="4"/>
<comment type="pathway">
    <text evidence="2">Carbohydrate degradation; pentose phosphate pathway; D-ribose 5-phosphate from D-ribulose 5-phosphate (non-oxidative stage): step 1/1.</text>
</comment>
<gene>
    <name evidence="9" type="primary">LOC107467547</name>
</gene>
<evidence type="ECO:0000256" key="2">
    <source>
        <dbReference type="ARBA" id="ARBA00004988"/>
    </source>
</evidence>
<dbReference type="PANTHER" id="PTHR43748:SF2">
    <property type="entry name" value="RIBOSE-5-PHOSPHATE ISOMERASE 2-RELATED"/>
    <property type="match status" value="1"/>
</dbReference>
<reference evidence="9" key="1">
    <citation type="journal article" date="2014" name="PLoS ONE">
        <title>Comparisons of De Novo Transcriptome Assemblers in Diploid and Polyploid Species Using Peanut (Arachis spp.) RNA-Seq Data.</title>
        <authorList>
            <person name="Chopra R."/>
            <person name="Burow G."/>
            <person name="Farmer A."/>
            <person name="Mudge J."/>
            <person name="Simpson C.E."/>
            <person name="Burow M.D."/>
        </authorList>
    </citation>
    <scope>NUCLEOTIDE SEQUENCE</scope>
</reference>
<dbReference type="Gene3D" id="3.30.70.260">
    <property type="match status" value="1"/>
</dbReference>
<dbReference type="GO" id="GO:0009052">
    <property type="term" value="P:pentose-phosphate shunt, non-oxidative branch"/>
    <property type="evidence" value="ECO:0007669"/>
    <property type="project" value="InterPro"/>
</dbReference>
<dbReference type="CDD" id="cd01398">
    <property type="entry name" value="RPI_A"/>
    <property type="match status" value="1"/>
</dbReference>
<keyword evidence="7" id="KW-1133">Transmembrane helix</keyword>
<dbReference type="FunFam" id="3.40.50.1360:FF:000001">
    <property type="entry name" value="Ribose-5-phosphate isomerase A"/>
    <property type="match status" value="1"/>
</dbReference>
<dbReference type="InterPro" id="IPR020672">
    <property type="entry name" value="Ribose5P_isomerase_typA_subgr"/>
</dbReference>
<dbReference type="GeneID" id="107467547"/>
<dbReference type="PANTHER" id="PTHR43748">
    <property type="entry name" value="RIBOSE-5-PHOSPHATE ISOMERASE 3, CHLOROPLASTIC-RELATED"/>
    <property type="match status" value="1"/>
</dbReference>
<dbReference type="InterPro" id="IPR050262">
    <property type="entry name" value="Ribose-5P_isomerase"/>
</dbReference>
<proteinExistence type="inferred from homology"/>
<reference evidence="8" key="2">
    <citation type="journal article" date="2016" name="Nat. Genet.">
        <title>The genome sequences of Arachis duranensis and Arachis ipaensis, the diploid ancestors of cultivated peanut.</title>
        <authorList>
            <person name="Bertioli D.J."/>
            <person name="Cannon S.B."/>
            <person name="Froenicke L."/>
            <person name="Huang G."/>
            <person name="Farmer A.D."/>
            <person name="Cannon E.K."/>
            <person name="Liu X."/>
            <person name="Gao D."/>
            <person name="Clevenger J."/>
            <person name="Dash S."/>
            <person name="Ren L."/>
            <person name="Moretzsohn M.C."/>
            <person name="Shirasawa K."/>
            <person name="Huang W."/>
            <person name="Vidigal B."/>
            <person name="Abernathy B."/>
            <person name="Chu Y."/>
            <person name="Niederhuth C.E."/>
            <person name="Umale P."/>
            <person name="Araujo A.C."/>
            <person name="Kozik A."/>
            <person name="Kim K.D."/>
            <person name="Burow M.D."/>
            <person name="Varshney R.K."/>
            <person name="Wang X."/>
            <person name="Zhang X."/>
            <person name="Barkley N."/>
            <person name="Guimaraes P.M."/>
            <person name="Isobe S."/>
            <person name="Guo B."/>
            <person name="Liao B."/>
            <person name="Stalker H.T."/>
            <person name="Schmitz R.J."/>
            <person name="Scheffler B.E."/>
            <person name="Leal-Bertioli S.C."/>
            <person name="Xun X."/>
            <person name="Jackson S.A."/>
            <person name="Michelmore R."/>
            <person name="Ozias-Akins P."/>
        </authorList>
    </citation>
    <scope>NUCLEOTIDE SEQUENCE [LARGE SCALE GENOMIC DNA]</scope>
    <source>
        <strain evidence="8">cv. V14167</strain>
    </source>
</reference>
<dbReference type="Pfam" id="PF06026">
    <property type="entry name" value="Rib_5-P_isom_A"/>
    <property type="match status" value="1"/>
</dbReference>
<feature type="transmembrane region" description="Helical" evidence="7">
    <location>
        <begin position="66"/>
        <end position="91"/>
    </location>
</feature>
<dbReference type="InterPro" id="IPR004788">
    <property type="entry name" value="Ribose5P_isomerase_type_A"/>
</dbReference>
<dbReference type="KEGG" id="adu:107467547"/>
<evidence type="ECO:0000256" key="5">
    <source>
        <dbReference type="ARBA" id="ARBA00023235"/>
    </source>
</evidence>
<keyword evidence="7" id="KW-0472">Membrane</keyword>
<dbReference type="AlphaFoldDB" id="A0A6P4C7G6"/>
<dbReference type="GO" id="GO:0004751">
    <property type="term" value="F:ribose-5-phosphate isomerase activity"/>
    <property type="evidence" value="ECO:0007669"/>
    <property type="project" value="UniProtKB-EC"/>
</dbReference>
<keyword evidence="8" id="KW-1185">Reference proteome</keyword>
<organism evidence="8 9">
    <name type="scientific">Arachis duranensis</name>
    <name type="common">Wild peanut</name>
    <dbReference type="NCBI Taxonomy" id="130453"/>
    <lineage>
        <taxon>Eukaryota</taxon>
        <taxon>Viridiplantae</taxon>
        <taxon>Streptophyta</taxon>
        <taxon>Embryophyta</taxon>
        <taxon>Tracheophyta</taxon>
        <taxon>Spermatophyta</taxon>
        <taxon>Magnoliopsida</taxon>
        <taxon>eudicotyledons</taxon>
        <taxon>Gunneridae</taxon>
        <taxon>Pentapetalae</taxon>
        <taxon>rosids</taxon>
        <taxon>fabids</taxon>
        <taxon>Fabales</taxon>
        <taxon>Fabaceae</taxon>
        <taxon>Papilionoideae</taxon>
        <taxon>50 kb inversion clade</taxon>
        <taxon>dalbergioids sensu lato</taxon>
        <taxon>Dalbergieae</taxon>
        <taxon>Pterocarpus clade</taxon>
        <taxon>Arachis</taxon>
    </lineage>
</organism>
<dbReference type="UniPathway" id="UPA00115">
    <property type="reaction ID" value="UER00412"/>
</dbReference>
<reference evidence="9" key="3">
    <citation type="submission" date="2025-08" db="UniProtKB">
        <authorList>
            <consortium name="RefSeq"/>
        </authorList>
    </citation>
    <scope>IDENTIFICATION</scope>
</reference>
<name>A0A6P4C7G6_ARADU</name>
<feature type="region of interest" description="Disordered" evidence="6">
    <location>
        <begin position="1"/>
        <end position="24"/>
    </location>
</feature>
<protein>
    <recommendedName>
        <fullName evidence="4">ribose-5-phosphate isomerase</fullName>
        <ecNumber evidence="4">5.3.1.6</ecNumber>
    </recommendedName>
</protein>
<evidence type="ECO:0000256" key="4">
    <source>
        <dbReference type="ARBA" id="ARBA00011959"/>
    </source>
</evidence>
<evidence type="ECO:0000256" key="6">
    <source>
        <dbReference type="SAM" id="MobiDB-lite"/>
    </source>
</evidence>
<feature type="transmembrane region" description="Helical" evidence="7">
    <location>
        <begin position="36"/>
        <end position="54"/>
    </location>
</feature>
<accession>A0A6P4C7G6</accession>
<keyword evidence="7" id="KW-0812">Transmembrane</keyword>
<dbReference type="RefSeq" id="XP_015942159.3">
    <property type="nucleotide sequence ID" value="XM_016086673.3"/>
</dbReference>
<comment type="catalytic activity">
    <reaction evidence="1">
        <text>aldehydo-D-ribose 5-phosphate = D-ribulose 5-phosphate</text>
        <dbReference type="Rhea" id="RHEA:14657"/>
        <dbReference type="ChEBI" id="CHEBI:58121"/>
        <dbReference type="ChEBI" id="CHEBI:58273"/>
        <dbReference type="EC" id="5.3.1.6"/>
    </reaction>
</comment>
<evidence type="ECO:0000256" key="7">
    <source>
        <dbReference type="SAM" id="Phobius"/>
    </source>
</evidence>
<evidence type="ECO:0000256" key="1">
    <source>
        <dbReference type="ARBA" id="ARBA00001713"/>
    </source>
</evidence>
<evidence type="ECO:0000256" key="3">
    <source>
        <dbReference type="ARBA" id="ARBA00008088"/>
    </source>
</evidence>
<dbReference type="HAMAP" id="MF_00170">
    <property type="entry name" value="Rib_5P_isom_A"/>
    <property type="match status" value="1"/>
</dbReference>
<evidence type="ECO:0000313" key="8">
    <source>
        <dbReference type="Proteomes" id="UP000515211"/>
    </source>
</evidence>
<dbReference type="InterPro" id="IPR037171">
    <property type="entry name" value="NagB/RpiA_transferase-like"/>
</dbReference>
<keyword evidence="5 9" id="KW-0413">Isomerase</keyword>
<evidence type="ECO:0000313" key="9">
    <source>
        <dbReference type="RefSeq" id="XP_015942159.3"/>
    </source>
</evidence>
<dbReference type="Gene3D" id="3.40.50.1360">
    <property type="match status" value="1"/>
</dbReference>
<comment type="similarity">
    <text evidence="3">Belongs to the ribose 5-phosphate isomerase family.</text>
</comment>
<dbReference type="SUPFAM" id="SSF75445">
    <property type="entry name" value="D-ribose-5-phosphate isomerase (RpiA), lid domain"/>
    <property type="match status" value="1"/>
</dbReference>
<dbReference type="SUPFAM" id="SSF100950">
    <property type="entry name" value="NagB/RpiA/CoA transferase-like"/>
    <property type="match status" value="1"/>
</dbReference>
<sequence>MEFTDDAFVDEDGNGDAEDSDESEIAAGPAEIELEILPSGAPILYVLVLVCFHSSSHFRLTSISGFLSLLFSSLLFSFFFSFARILSSYIYSPPHIYIHSFPPKLNSMAIPCPHFIASEKAAMEAGLLLPSSSLSQLILSQDDLKKIAAYKAVEYVESGMVLGLGTGSTAKHAVDRIGELLRQGKLKDIVGIPTSKKTHEQALSLGIPLSDLNSHPVVDLAIDGADEVDPHLNLVKGRGGSLLREKMVEGACKKFVVIVDESKLVNYIGGSGLAMPVEVIQFCWKFTASRLQNLFQESGCVAKLRTLGEKAEPYVTDNGNYIIDLYFKQSIGNLKAASDSILQIAGVVEHGMFIDMATTVIVAGELGLTVKNK</sequence>
<dbReference type="NCBIfam" id="NF001924">
    <property type="entry name" value="PRK00702.1"/>
    <property type="match status" value="1"/>
</dbReference>
<dbReference type="Proteomes" id="UP000515211">
    <property type="component" value="Chromosome 9"/>
</dbReference>